<comment type="similarity">
    <text evidence="2 11">Belongs to the class-II aminoacyl-tRNA synthetase family.</text>
</comment>
<feature type="region of interest" description="Disordered" evidence="12">
    <location>
        <begin position="59"/>
        <end position="78"/>
    </location>
</feature>
<evidence type="ECO:0000313" key="14">
    <source>
        <dbReference type="EMBL" id="RMB11868.1"/>
    </source>
</evidence>
<evidence type="ECO:0000256" key="12">
    <source>
        <dbReference type="SAM" id="MobiDB-lite"/>
    </source>
</evidence>
<feature type="compositionally biased region" description="Basic and acidic residues" evidence="12">
    <location>
        <begin position="65"/>
        <end position="78"/>
    </location>
</feature>
<dbReference type="PANTHER" id="PTHR30075:SF2">
    <property type="entry name" value="GLYCINE--TRNA LIGASE, CHLOROPLASTIC_MITOCHONDRIAL 2"/>
    <property type="match status" value="1"/>
</dbReference>
<dbReference type="NCBIfam" id="TIGR00211">
    <property type="entry name" value="glyS"/>
    <property type="match status" value="1"/>
</dbReference>
<dbReference type="PANTHER" id="PTHR30075">
    <property type="entry name" value="GLYCYL-TRNA SYNTHETASE"/>
    <property type="match status" value="1"/>
</dbReference>
<evidence type="ECO:0000256" key="1">
    <source>
        <dbReference type="ARBA" id="ARBA00004496"/>
    </source>
</evidence>
<dbReference type="Pfam" id="PF02092">
    <property type="entry name" value="tRNA_synt_2f"/>
    <property type="match status" value="1"/>
</dbReference>
<evidence type="ECO:0000256" key="7">
    <source>
        <dbReference type="ARBA" id="ARBA00022840"/>
    </source>
</evidence>
<evidence type="ECO:0000256" key="2">
    <source>
        <dbReference type="ARBA" id="ARBA00008226"/>
    </source>
</evidence>
<name>A0A3M0CQW2_9PROT</name>
<keyword evidence="4 11" id="KW-0963">Cytoplasm</keyword>
<dbReference type="GO" id="GO:0006420">
    <property type="term" value="P:arginyl-tRNA aminoacylation"/>
    <property type="evidence" value="ECO:0007669"/>
    <property type="project" value="InterPro"/>
</dbReference>
<sequence length="690" mass="74264">MPDLLLELLSEEIPARMQARAAEDLKRLVTAALKEAGLSFEAAAAHVTPRRLALTVTGLPPATPDVREERRGPRADAPDKAVEGFLRGAGITRDACEERETPKGTFLFAVIERPGRATADMLTDILPAIIRKFPWPKAQRWGSASATMEALRWVRPLNSILCLLDGAVVPFDIDGIAAGDRTEGHRFMAPGAFAVDGFNGYKAGLLDHKVILDTGRRMTLIADTARTLASAAGLDWVEDQALLAEVAGLVEWPVPMIGSFDPAFLTVPEEVLILTMRQDQKYFVLRDPVTGRLAPKFIFVANIEPKDGGTAVTAGNERVLTARLADAKFFWDQDLKTPLAARLPQLADIVFHDRLGTVADRVDRMAALAGALADYIPDCRPETARSAAGLAKADLVSSMVHEFPEVQGVMGRYYAMAEGMDAAVADAIRDHYAPLGPGDACPTAPVSVAVALAEKLDTLVGFFGIGQPPTGSKDPYALRRAALGVIRLITENGLRLPLAGIVKGATSFHKGAVEDPTGDLLAFLADRLTVQQRELGVRHDLIDAVFAKGDDDLVRILARVAALDAFLKTDDGENLHAGYKRAANILRIEEKKDGTSYSPLETRPAGMEPAEEDLFDALAAATARADAALDAEDFAAAMAVLAALRAPTDRFFDDVTVNAGDADVRQRRLRLLARIRDAIDHVADFGKIEG</sequence>
<evidence type="ECO:0000256" key="11">
    <source>
        <dbReference type="HAMAP-Rule" id="MF_00255"/>
    </source>
</evidence>
<comment type="catalytic activity">
    <reaction evidence="10 11">
        <text>tRNA(Gly) + glycine + ATP = glycyl-tRNA(Gly) + AMP + diphosphate</text>
        <dbReference type="Rhea" id="RHEA:16013"/>
        <dbReference type="Rhea" id="RHEA-COMP:9664"/>
        <dbReference type="Rhea" id="RHEA-COMP:9683"/>
        <dbReference type="ChEBI" id="CHEBI:30616"/>
        <dbReference type="ChEBI" id="CHEBI:33019"/>
        <dbReference type="ChEBI" id="CHEBI:57305"/>
        <dbReference type="ChEBI" id="CHEBI:78442"/>
        <dbReference type="ChEBI" id="CHEBI:78522"/>
        <dbReference type="ChEBI" id="CHEBI:456215"/>
        <dbReference type="EC" id="6.1.1.14"/>
    </reaction>
</comment>
<dbReference type="EMBL" id="REFR01000009">
    <property type="protein sequence ID" value="RMB11868.1"/>
    <property type="molecule type" value="Genomic_DNA"/>
</dbReference>
<keyword evidence="5 11" id="KW-0436">Ligase</keyword>
<comment type="subcellular location">
    <subcellularLocation>
        <location evidence="1 11">Cytoplasm</location>
    </subcellularLocation>
</comment>
<evidence type="ECO:0000256" key="5">
    <source>
        <dbReference type="ARBA" id="ARBA00022598"/>
    </source>
</evidence>
<feature type="domain" description="DALR anticodon binding" evidence="13">
    <location>
        <begin position="578"/>
        <end position="679"/>
    </location>
</feature>
<keyword evidence="9 11" id="KW-0030">Aminoacyl-tRNA synthetase</keyword>
<keyword evidence="15" id="KW-1185">Reference proteome</keyword>
<dbReference type="GO" id="GO:0004820">
    <property type="term" value="F:glycine-tRNA ligase activity"/>
    <property type="evidence" value="ECO:0007669"/>
    <property type="project" value="UniProtKB-UniRule"/>
</dbReference>
<evidence type="ECO:0000259" key="13">
    <source>
        <dbReference type="Pfam" id="PF05746"/>
    </source>
</evidence>
<dbReference type="InterPro" id="IPR006194">
    <property type="entry name" value="Gly-tRNA-synth_heterodimer"/>
</dbReference>
<evidence type="ECO:0000256" key="4">
    <source>
        <dbReference type="ARBA" id="ARBA00022490"/>
    </source>
</evidence>
<dbReference type="PROSITE" id="PS50861">
    <property type="entry name" value="AA_TRNA_LIGASE_II_GLYAB"/>
    <property type="match status" value="1"/>
</dbReference>
<dbReference type="GO" id="GO:0006426">
    <property type="term" value="P:glycyl-tRNA aminoacylation"/>
    <property type="evidence" value="ECO:0007669"/>
    <property type="project" value="UniProtKB-UniRule"/>
</dbReference>
<evidence type="ECO:0000256" key="6">
    <source>
        <dbReference type="ARBA" id="ARBA00022741"/>
    </source>
</evidence>
<dbReference type="GO" id="GO:0005829">
    <property type="term" value="C:cytosol"/>
    <property type="evidence" value="ECO:0007669"/>
    <property type="project" value="TreeGrafter"/>
</dbReference>
<dbReference type="FunCoup" id="A0A3M0CQW2">
    <property type="interactions" value="528"/>
</dbReference>
<evidence type="ECO:0000256" key="3">
    <source>
        <dbReference type="ARBA" id="ARBA00011209"/>
    </source>
</evidence>
<comment type="subunit">
    <text evidence="3 11">Tetramer of two alpha and two beta subunits.</text>
</comment>
<gene>
    <name evidence="11" type="primary">glyS</name>
    <name evidence="14" type="ORF">BXY39_0354</name>
</gene>
<proteinExistence type="inferred from homology"/>
<dbReference type="AlphaFoldDB" id="A0A3M0CQW2"/>
<dbReference type="RefSeq" id="WP_121937689.1">
    <property type="nucleotide sequence ID" value="NZ_REFR01000009.1"/>
</dbReference>
<dbReference type="EC" id="6.1.1.14" evidence="11"/>
<protein>
    <recommendedName>
        <fullName evidence="11">Glycine--tRNA ligase beta subunit</fullName>
        <ecNumber evidence="11">6.1.1.14</ecNumber>
    </recommendedName>
    <alternativeName>
        <fullName evidence="11">Glycyl-tRNA synthetase beta subunit</fullName>
        <shortName evidence="11">GlyRS</shortName>
    </alternativeName>
</protein>
<comment type="caution">
    <text evidence="14">The sequence shown here is derived from an EMBL/GenBank/DDBJ whole genome shotgun (WGS) entry which is preliminary data.</text>
</comment>
<dbReference type="Pfam" id="PF05746">
    <property type="entry name" value="DALR_1"/>
    <property type="match status" value="1"/>
</dbReference>
<accession>A0A3M0CQW2</accession>
<dbReference type="PRINTS" id="PR01045">
    <property type="entry name" value="TRNASYNTHGB"/>
</dbReference>
<evidence type="ECO:0000313" key="15">
    <source>
        <dbReference type="Proteomes" id="UP000271227"/>
    </source>
</evidence>
<dbReference type="InterPro" id="IPR008909">
    <property type="entry name" value="DALR_anticod-bd"/>
</dbReference>
<dbReference type="OrthoDB" id="9775440at2"/>
<keyword evidence="6 11" id="KW-0547">Nucleotide-binding</keyword>
<evidence type="ECO:0000256" key="8">
    <source>
        <dbReference type="ARBA" id="ARBA00022917"/>
    </source>
</evidence>
<dbReference type="GO" id="GO:0005524">
    <property type="term" value="F:ATP binding"/>
    <property type="evidence" value="ECO:0007669"/>
    <property type="project" value="UniProtKB-UniRule"/>
</dbReference>
<evidence type="ECO:0000256" key="10">
    <source>
        <dbReference type="ARBA" id="ARBA00047937"/>
    </source>
</evidence>
<organism evidence="14 15">
    <name type="scientific">Eilatimonas milleporae</name>
    <dbReference type="NCBI Taxonomy" id="911205"/>
    <lineage>
        <taxon>Bacteria</taxon>
        <taxon>Pseudomonadati</taxon>
        <taxon>Pseudomonadota</taxon>
        <taxon>Alphaproteobacteria</taxon>
        <taxon>Kordiimonadales</taxon>
        <taxon>Kordiimonadaceae</taxon>
        <taxon>Eilatimonas</taxon>
    </lineage>
</organism>
<dbReference type="HAMAP" id="MF_00255">
    <property type="entry name" value="Gly_tRNA_synth_beta"/>
    <property type="match status" value="1"/>
</dbReference>
<dbReference type="SUPFAM" id="SSF109604">
    <property type="entry name" value="HD-domain/PDEase-like"/>
    <property type="match status" value="1"/>
</dbReference>
<keyword evidence="8 11" id="KW-0648">Protein biosynthesis</keyword>
<reference evidence="14 15" key="1">
    <citation type="submission" date="2018-10" db="EMBL/GenBank/DDBJ databases">
        <title>Genomic Encyclopedia of Archaeal and Bacterial Type Strains, Phase II (KMG-II): from individual species to whole genera.</title>
        <authorList>
            <person name="Goeker M."/>
        </authorList>
    </citation>
    <scope>NUCLEOTIDE SEQUENCE [LARGE SCALE GENOMIC DNA]</scope>
    <source>
        <strain evidence="14 15">DSM 25217</strain>
    </source>
</reference>
<dbReference type="Proteomes" id="UP000271227">
    <property type="component" value="Unassembled WGS sequence"/>
</dbReference>
<keyword evidence="7 11" id="KW-0067">ATP-binding</keyword>
<dbReference type="InParanoid" id="A0A3M0CQW2"/>
<dbReference type="InterPro" id="IPR015944">
    <property type="entry name" value="Gly-tRNA-synth_bsu"/>
</dbReference>
<evidence type="ECO:0000256" key="9">
    <source>
        <dbReference type="ARBA" id="ARBA00023146"/>
    </source>
</evidence>
<dbReference type="GO" id="GO:0004814">
    <property type="term" value="F:arginine-tRNA ligase activity"/>
    <property type="evidence" value="ECO:0007669"/>
    <property type="project" value="InterPro"/>
</dbReference>